<comment type="caution">
    <text evidence="2">The sequence shown here is derived from an EMBL/GenBank/DDBJ whole genome shotgun (WGS) entry which is preliminary data.</text>
</comment>
<reference evidence="2 3" key="1">
    <citation type="submission" date="2018-06" db="EMBL/GenBank/DDBJ databases">
        <title>Genomic Encyclopedia of Type Strains, Phase III (KMG-III): the genomes of soil and plant-associated and newly described type strains.</title>
        <authorList>
            <person name="Whitman W."/>
        </authorList>
    </citation>
    <scope>NUCLEOTIDE SEQUENCE [LARGE SCALE GENOMIC DNA]</scope>
    <source>
        <strain evidence="2 3">CECT 7945</strain>
    </source>
</reference>
<evidence type="ECO:0000313" key="3">
    <source>
        <dbReference type="Proteomes" id="UP000248054"/>
    </source>
</evidence>
<evidence type="ECO:0000313" key="2">
    <source>
        <dbReference type="EMBL" id="PYE80780.1"/>
    </source>
</evidence>
<keyword evidence="3" id="KW-1185">Reference proteome</keyword>
<evidence type="ECO:0000256" key="1">
    <source>
        <dbReference type="SAM" id="Phobius"/>
    </source>
</evidence>
<keyword evidence="1" id="KW-0472">Membrane</keyword>
<proteinExistence type="predicted"/>
<name>A0A2V4WVD2_9FLAO</name>
<sequence length="55" mass="6296">MKSSKRIFDLSFIIIATGLFIALNEFNVLNKHIAFSIIPILIAYFIGQYSAKKFQ</sequence>
<organism evidence="2 3">
    <name type="scientific">Winogradskyella epiphytica</name>
    <dbReference type="NCBI Taxonomy" id="262005"/>
    <lineage>
        <taxon>Bacteria</taxon>
        <taxon>Pseudomonadati</taxon>
        <taxon>Bacteroidota</taxon>
        <taxon>Flavobacteriia</taxon>
        <taxon>Flavobacteriales</taxon>
        <taxon>Flavobacteriaceae</taxon>
        <taxon>Winogradskyella</taxon>
    </lineage>
</organism>
<gene>
    <name evidence="2" type="ORF">DFQ11_104147</name>
</gene>
<feature type="transmembrane region" description="Helical" evidence="1">
    <location>
        <begin position="32"/>
        <end position="51"/>
    </location>
</feature>
<keyword evidence="1" id="KW-0812">Transmembrane</keyword>
<feature type="transmembrane region" description="Helical" evidence="1">
    <location>
        <begin position="7"/>
        <end position="26"/>
    </location>
</feature>
<dbReference type="EMBL" id="QJTD01000004">
    <property type="protein sequence ID" value="PYE80780.1"/>
    <property type="molecule type" value="Genomic_DNA"/>
</dbReference>
<dbReference type="AlphaFoldDB" id="A0A2V4WVD2"/>
<protein>
    <submittedName>
        <fullName evidence="2">Uncharacterized protein</fullName>
    </submittedName>
</protein>
<keyword evidence="1" id="KW-1133">Transmembrane helix</keyword>
<accession>A0A2V4WVD2</accession>
<dbReference type="Proteomes" id="UP000248054">
    <property type="component" value="Unassembled WGS sequence"/>
</dbReference>